<evidence type="ECO:0000313" key="2">
    <source>
        <dbReference type="EMBL" id="VFQ71189.1"/>
    </source>
</evidence>
<dbReference type="EMBL" id="OOIL02001001">
    <property type="protein sequence ID" value="VFQ71189.1"/>
    <property type="molecule type" value="Genomic_DNA"/>
</dbReference>
<evidence type="ECO:0000256" key="1">
    <source>
        <dbReference type="SAM" id="MobiDB-lite"/>
    </source>
</evidence>
<reference evidence="2 3" key="1">
    <citation type="submission" date="2018-04" db="EMBL/GenBank/DDBJ databases">
        <authorList>
            <person name="Vogel A."/>
        </authorList>
    </citation>
    <scope>NUCLEOTIDE SEQUENCE [LARGE SCALE GENOMIC DNA]</scope>
</reference>
<feature type="region of interest" description="Disordered" evidence="1">
    <location>
        <begin position="1"/>
        <end position="67"/>
    </location>
</feature>
<keyword evidence="3" id="KW-1185">Reference proteome</keyword>
<dbReference type="AlphaFoldDB" id="A0A484L4D1"/>
<accession>A0A484L4D1</accession>
<dbReference type="Proteomes" id="UP000595140">
    <property type="component" value="Unassembled WGS sequence"/>
</dbReference>
<sequence length="67" mass="6438">MRGGRGGGIGGGEVVSTGEDTALSSSDEEMGELAGLDEEEDGDGDCDTAGWWVGTGTAVGAGDTAGT</sequence>
<gene>
    <name evidence="2" type="ORF">CCAM_LOCUS12965</name>
</gene>
<feature type="compositionally biased region" description="Low complexity" evidence="1">
    <location>
        <begin position="47"/>
        <end position="56"/>
    </location>
</feature>
<name>A0A484L4D1_9ASTE</name>
<feature type="compositionally biased region" description="Acidic residues" evidence="1">
    <location>
        <begin position="26"/>
        <end position="46"/>
    </location>
</feature>
<organism evidence="2 3">
    <name type="scientific">Cuscuta campestris</name>
    <dbReference type="NCBI Taxonomy" id="132261"/>
    <lineage>
        <taxon>Eukaryota</taxon>
        <taxon>Viridiplantae</taxon>
        <taxon>Streptophyta</taxon>
        <taxon>Embryophyta</taxon>
        <taxon>Tracheophyta</taxon>
        <taxon>Spermatophyta</taxon>
        <taxon>Magnoliopsida</taxon>
        <taxon>eudicotyledons</taxon>
        <taxon>Gunneridae</taxon>
        <taxon>Pentapetalae</taxon>
        <taxon>asterids</taxon>
        <taxon>lamiids</taxon>
        <taxon>Solanales</taxon>
        <taxon>Convolvulaceae</taxon>
        <taxon>Cuscuteae</taxon>
        <taxon>Cuscuta</taxon>
        <taxon>Cuscuta subgen. Grammica</taxon>
        <taxon>Cuscuta sect. Cleistogrammica</taxon>
    </lineage>
</organism>
<feature type="compositionally biased region" description="Gly residues" evidence="1">
    <location>
        <begin position="1"/>
        <end position="13"/>
    </location>
</feature>
<protein>
    <submittedName>
        <fullName evidence="2">Uncharacterized protein</fullName>
    </submittedName>
</protein>
<proteinExistence type="predicted"/>
<evidence type="ECO:0000313" key="3">
    <source>
        <dbReference type="Proteomes" id="UP000595140"/>
    </source>
</evidence>
<feature type="compositionally biased region" description="Gly residues" evidence="1">
    <location>
        <begin position="57"/>
        <end position="67"/>
    </location>
</feature>